<dbReference type="RefSeq" id="WP_124092589.1">
    <property type="nucleotide sequence ID" value="NZ_CBCRYA010000027.1"/>
</dbReference>
<comment type="catalytic activity">
    <reaction evidence="1">
        <text>ATP + protein L-histidine = ADP + protein N-phospho-L-histidine.</text>
        <dbReference type="EC" id="2.7.13.3"/>
    </reaction>
</comment>
<evidence type="ECO:0000256" key="9">
    <source>
        <dbReference type="SAM" id="Phobius"/>
    </source>
</evidence>
<feature type="transmembrane region" description="Helical" evidence="9">
    <location>
        <begin position="44"/>
        <end position="71"/>
    </location>
</feature>
<evidence type="ECO:0000313" key="12">
    <source>
        <dbReference type="Proteomes" id="UP000280861"/>
    </source>
</evidence>
<evidence type="ECO:0000259" key="10">
    <source>
        <dbReference type="Pfam" id="PF07730"/>
    </source>
</evidence>
<evidence type="ECO:0000256" key="3">
    <source>
        <dbReference type="ARBA" id="ARBA00022553"/>
    </source>
</evidence>
<feature type="transmembrane region" description="Helical" evidence="9">
    <location>
        <begin position="83"/>
        <end position="101"/>
    </location>
</feature>
<dbReference type="SUPFAM" id="SSF55874">
    <property type="entry name" value="ATPase domain of HSP90 chaperone/DNA topoisomerase II/histidine kinase"/>
    <property type="match status" value="1"/>
</dbReference>
<dbReference type="GO" id="GO:0005524">
    <property type="term" value="F:ATP binding"/>
    <property type="evidence" value="ECO:0007669"/>
    <property type="project" value="UniProtKB-KW"/>
</dbReference>
<protein>
    <recommendedName>
        <fullName evidence="2">histidine kinase</fullName>
        <ecNumber evidence="2">2.7.13.3</ecNumber>
    </recommendedName>
</protein>
<sequence length="437" mass="47485">MRVLRGFTRHWGALVVAGGYFAFWYFSLVPAYGRFWDWPVAHTLVIFTAVVAVSARYPLLALAAVGAYLLAQGLHWVNPVFPHYWTMNFAVPFALFFVAYNGQRWVRWAALGLSPVYAGVMSFLLLSRQYTGSSTGRGFVLINNFADPEAMANYWAAGASLLLVIMLTCWLAGYLIRNFEERALLTRERRSAEVKLHAAEVDLILEQERSRISRDLHDVLAHSLAVIVAQADGSRYVSQDLPAPVRAALENVADSARKALVDTQRVIDGGRDEGLTGPQPGVGDVGALIKELADKLNISQTASGTPVVLAEGQQVAVYRIVQESLTNALKHGGRGAHVRVHFDWSGPGLAIQVFSSIRDNQQRQDLAPAAGMGRGIPGMRERARLAGGWLTAEQDHNEFLVNAFIPYGALLKNAGAAEEAAGPVPEEVAAVGSSSHG</sequence>
<keyword evidence="8" id="KW-0902">Two-component regulatory system</keyword>
<dbReference type="InterPro" id="IPR036890">
    <property type="entry name" value="HATPase_C_sf"/>
</dbReference>
<dbReference type="GO" id="GO:0046983">
    <property type="term" value="F:protein dimerization activity"/>
    <property type="evidence" value="ECO:0007669"/>
    <property type="project" value="InterPro"/>
</dbReference>
<feature type="transmembrane region" description="Helical" evidence="9">
    <location>
        <begin position="12"/>
        <end position="32"/>
    </location>
</feature>
<accession>A0A3P5X7D5</accession>
<keyword evidence="9" id="KW-1133">Transmembrane helix</keyword>
<dbReference type="EMBL" id="UXAU01000036">
    <property type="protein sequence ID" value="VDC30308.1"/>
    <property type="molecule type" value="Genomic_DNA"/>
</dbReference>
<dbReference type="Proteomes" id="UP000280861">
    <property type="component" value="Unassembled WGS sequence"/>
</dbReference>
<reference evidence="11 12" key="1">
    <citation type="submission" date="2018-11" db="EMBL/GenBank/DDBJ databases">
        <authorList>
            <person name="Criscuolo A."/>
        </authorList>
    </citation>
    <scope>NUCLEOTIDE SEQUENCE [LARGE SCALE GENOMIC DNA]</scope>
    <source>
        <strain evidence="11">AT11b</strain>
    </source>
</reference>
<dbReference type="CDD" id="cd16917">
    <property type="entry name" value="HATPase_UhpB-NarQ-NarX-like"/>
    <property type="match status" value="1"/>
</dbReference>
<proteinExistence type="predicted"/>
<keyword evidence="5" id="KW-0547">Nucleotide-binding</keyword>
<organism evidence="11 12">
    <name type="scientific">Arthrobacter ulcerisalmonis</name>
    <dbReference type="NCBI Taxonomy" id="2483813"/>
    <lineage>
        <taxon>Bacteria</taxon>
        <taxon>Bacillati</taxon>
        <taxon>Actinomycetota</taxon>
        <taxon>Actinomycetes</taxon>
        <taxon>Micrococcales</taxon>
        <taxon>Micrococcaceae</taxon>
        <taxon>Arthrobacter</taxon>
    </lineage>
</organism>
<evidence type="ECO:0000256" key="6">
    <source>
        <dbReference type="ARBA" id="ARBA00022777"/>
    </source>
</evidence>
<evidence type="ECO:0000256" key="5">
    <source>
        <dbReference type="ARBA" id="ARBA00022741"/>
    </source>
</evidence>
<keyword evidence="9" id="KW-0812">Transmembrane</keyword>
<evidence type="ECO:0000256" key="4">
    <source>
        <dbReference type="ARBA" id="ARBA00022679"/>
    </source>
</evidence>
<evidence type="ECO:0000313" key="11">
    <source>
        <dbReference type="EMBL" id="VDC30308.1"/>
    </source>
</evidence>
<evidence type="ECO:0000256" key="8">
    <source>
        <dbReference type="ARBA" id="ARBA00023012"/>
    </source>
</evidence>
<dbReference type="Gene3D" id="3.30.565.10">
    <property type="entry name" value="Histidine kinase-like ATPase, C-terminal domain"/>
    <property type="match status" value="1"/>
</dbReference>
<feature type="transmembrane region" description="Helical" evidence="9">
    <location>
        <begin position="108"/>
        <end position="126"/>
    </location>
</feature>
<dbReference type="Pfam" id="PF07730">
    <property type="entry name" value="HisKA_3"/>
    <property type="match status" value="1"/>
</dbReference>
<keyword evidence="9" id="KW-0472">Membrane</keyword>
<keyword evidence="3" id="KW-0597">Phosphoprotein</keyword>
<keyword evidence="12" id="KW-1185">Reference proteome</keyword>
<evidence type="ECO:0000256" key="2">
    <source>
        <dbReference type="ARBA" id="ARBA00012438"/>
    </source>
</evidence>
<keyword evidence="6 11" id="KW-0418">Kinase</keyword>
<dbReference type="PANTHER" id="PTHR24421">
    <property type="entry name" value="NITRATE/NITRITE SENSOR PROTEIN NARX-RELATED"/>
    <property type="match status" value="1"/>
</dbReference>
<gene>
    <name evidence="11" type="primary">desK_3</name>
    <name evidence="11" type="ORF">PSET11_02468</name>
</gene>
<name>A0A3P5X7D5_9MICC</name>
<feature type="domain" description="Signal transduction histidine kinase subgroup 3 dimerisation and phosphoacceptor" evidence="10">
    <location>
        <begin position="208"/>
        <end position="272"/>
    </location>
</feature>
<dbReference type="EC" id="2.7.13.3" evidence="2"/>
<keyword evidence="4 11" id="KW-0808">Transferase</keyword>
<dbReference type="GO" id="GO:0000155">
    <property type="term" value="F:phosphorelay sensor kinase activity"/>
    <property type="evidence" value="ECO:0007669"/>
    <property type="project" value="InterPro"/>
</dbReference>
<dbReference type="InterPro" id="IPR050482">
    <property type="entry name" value="Sensor_HK_TwoCompSys"/>
</dbReference>
<feature type="transmembrane region" description="Helical" evidence="9">
    <location>
        <begin position="154"/>
        <end position="176"/>
    </location>
</feature>
<evidence type="ECO:0000256" key="1">
    <source>
        <dbReference type="ARBA" id="ARBA00000085"/>
    </source>
</evidence>
<dbReference type="GO" id="GO:0016020">
    <property type="term" value="C:membrane"/>
    <property type="evidence" value="ECO:0007669"/>
    <property type="project" value="InterPro"/>
</dbReference>
<evidence type="ECO:0000256" key="7">
    <source>
        <dbReference type="ARBA" id="ARBA00022840"/>
    </source>
</evidence>
<keyword evidence="7" id="KW-0067">ATP-binding</keyword>
<dbReference type="PANTHER" id="PTHR24421:SF10">
    <property type="entry name" value="NITRATE_NITRITE SENSOR PROTEIN NARQ"/>
    <property type="match status" value="1"/>
</dbReference>
<dbReference type="InterPro" id="IPR011712">
    <property type="entry name" value="Sig_transdc_His_kin_sub3_dim/P"/>
</dbReference>
<dbReference type="Gene3D" id="1.20.5.1930">
    <property type="match status" value="1"/>
</dbReference>
<dbReference type="AlphaFoldDB" id="A0A3P5X7D5"/>
<dbReference type="OrthoDB" id="227596at2"/>